<dbReference type="EMBL" id="CCAX010000005">
    <property type="protein sequence ID" value="CDO05229.1"/>
    <property type="molecule type" value="Genomic_DNA"/>
</dbReference>
<dbReference type="InterPro" id="IPR025052">
    <property type="entry name" value="DUF3967"/>
</dbReference>
<dbReference type="STRING" id="171693.BN988_03819"/>
<dbReference type="RefSeq" id="WP_051558119.1">
    <property type="nucleotide sequence ID" value="NZ_CABLBW010000005.1"/>
</dbReference>
<organism evidence="4 5">
    <name type="scientific">Oceanobacillus picturae</name>
    <dbReference type="NCBI Taxonomy" id="171693"/>
    <lineage>
        <taxon>Bacteria</taxon>
        <taxon>Bacillati</taxon>
        <taxon>Bacillota</taxon>
        <taxon>Bacilli</taxon>
        <taxon>Bacillales</taxon>
        <taxon>Bacillaceae</taxon>
        <taxon>Oceanobacillus</taxon>
    </lineage>
</organism>
<dbReference type="Proteomes" id="UP000028863">
    <property type="component" value="Unassembled WGS sequence"/>
</dbReference>
<dbReference type="GO" id="GO:0006355">
    <property type="term" value="P:regulation of DNA-templated transcription"/>
    <property type="evidence" value="ECO:0007669"/>
    <property type="project" value="InterPro"/>
</dbReference>
<accession>W9AHN5</accession>
<evidence type="ECO:0000259" key="3">
    <source>
        <dbReference type="Pfam" id="PF13411"/>
    </source>
</evidence>
<reference evidence="4" key="1">
    <citation type="submission" date="2014-03" db="EMBL/GenBank/DDBJ databases">
        <title>Draft genome sequencing of Oceanobacillus picturae strain S1 isolated from human gut.</title>
        <authorList>
            <person name="Croce O."/>
            <person name="Lagier J.C."/>
            <person name="Raoult D."/>
        </authorList>
    </citation>
    <scope>NUCLEOTIDE SEQUENCE [LARGE SCALE GENOMIC DNA]</scope>
    <source>
        <strain evidence="4">S1</strain>
    </source>
</reference>
<dbReference type="InterPro" id="IPR000551">
    <property type="entry name" value="MerR-type_HTH_dom"/>
</dbReference>
<name>W9AHN5_9BACI</name>
<feature type="coiled-coil region" evidence="1">
    <location>
        <begin position="90"/>
        <end position="153"/>
    </location>
</feature>
<evidence type="ECO:0000313" key="4">
    <source>
        <dbReference type="EMBL" id="CDO05229.1"/>
    </source>
</evidence>
<evidence type="ECO:0000313" key="5">
    <source>
        <dbReference type="Proteomes" id="UP000028863"/>
    </source>
</evidence>
<evidence type="ECO:0008006" key="6">
    <source>
        <dbReference type="Google" id="ProtNLM"/>
    </source>
</evidence>
<dbReference type="Gene3D" id="1.10.1660.10">
    <property type="match status" value="1"/>
</dbReference>
<dbReference type="eggNOG" id="COG1737">
    <property type="taxonomic scope" value="Bacteria"/>
</dbReference>
<keyword evidence="5" id="KW-1185">Reference proteome</keyword>
<evidence type="ECO:0000259" key="2">
    <source>
        <dbReference type="Pfam" id="PF13152"/>
    </source>
</evidence>
<dbReference type="AlphaFoldDB" id="W9AHN5"/>
<proteinExistence type="predicted"/>
<evidence type="ECO:0000256" key="1">
    <source>
        <dbReference type="SAM" id="Coils"/>
    </source>
</evidence>
<feature type="domain" description="HTH merR-type" evidence="3">
    <location>
        <begin position="6"/>
        <end position="73"/>
    </location>
</feature>
<dbReference type="GO" id="GO:0003677">
    <property type="term" value="F:DNA binding"/>
    <property type="evidence" value="ECO:0007669"/>
    <property type="project" value="InterPro"/>
</dbReference>
<dbReference type="Pfam" id="PF13152">
    <property type="entry name" value="DUF3967"/>
    <property type="match status" value="1"/>
</dbReference>
<comment type="caution">
    <text evidence="4">The sequence shown here is derived from an EMBL/GenBank/DDBJ whole genome shotgun (WGS) entry which is preliminary data.</text>
</comment>
<dbReference type="Pfam" id="PF13411">
    <property type="entry name" value="MerR_1"/>
    <property type="match status" value="1"/>
</dbReference>
<feature type="domain" description="DUF3967" evidence="2">
    <location>
        <begin position="127"/>
        <end position="159"/>
    </location>
</feature>
<sequence length="160" mass="19416">MEKWLSISELSELTKIPETTIRRYVSKFRDYFRYDTRGRTKKYHPDTITILKKIAALYNEDYQAPEIDDILAQQFPFVVEEQPSNHQPPVKTVEQQFEEFKEQQEQFNHKVLEKLQEQQDYIKNSIDRRDSELLSAIKQIQETKKEIAAAKEKKWWEFWK</sequence>
<reference evidence="4" key="2">
    <citation type="submission" date="2014-03" db="EMBL/GenBank/DDBJ databases">
        <authorList>
            <person name="Urmite Genomes"/>
        </authorList>
    </citation>
    <scope>NUCLEOTIDE SEQUENCE</scope>
    <source>
        <strain evidence="4">S1</strain>
    </source>
</reference>
<protein>
    <recommendedName>
        <fullName evidence="6">DNA-binding protein</fullName>
    </recommendedName>
</protein>
<gene>
    <name evidence="4" type="ORF">BN988_03819</name>
</gene>
<keyword evidence="1" id="KW-0175">Coiled coil</keyword>
<dbReference type="SUPFAM" id="SSF46955">
    <property type="entry name" value="Putative DNA-binding domain"/>
    <property type="match status" value="1"/>
</dbReference>
<dbReference type="InterPro" id="IPR009061">
    <property type="entry name" value="DNA-bd_dom_put_sf"/>
</dbReference>